<dbReference type="GO" id="GO:0006260">
    <property type="term" value="P:DNA replication"/>
    <property type="evidence" value="ECO:0007669"/>
    <property type="project" value="UniProtKB-KW"/>
</dbReference>
<keyword evidence="2" id="KW-1048">Host nucleus</keyword>
<keyword evidence="5" id="KW-0190">Covalent protein-DNA linkage</keyword>
<keyword evidence="6" id="KW-0238">DNA-binding</keyword>
<evidence type="ECO:0000256" key="5">
    <source>
        <dbReference type="ARBA" id="ARBA00023124"/>
    </source>
</evidence>
<evidence type="ECO:0000313" key="8">
    <source>
        <dbReference type="EMBL" id="WMQ77644.1"/>
    </source>
</evidence>
<evidence type="ECO:0000256" key="2">
    <source>
        <dbReference type="ARBA" id="ARBA00022562"/>
    </source>
</evidence>
<dbReference type="InterPro" id="IPR003391">
    <property type="entry name" value="Adeno_preterminal"/>
</dbReference>
<evidence type="ECO:0000256" key="7">
    <source>
        <dbReference type="SAM" id="MobiDB-lite"/>
    </source>
</evidence>
<keyword evidence="1" id="KW-0597">Phosphoprotein</keyword>
<dbReference type="EMBL" id="OR233592">
    <property type="protein sequence ID" value="WMQ77644.1"/>
    <property type="molecule type" value="Genomic_DNA"/>
</dbReference>
<evidence type="ECO:0000256" key="1">
    <source>
        <dbReference type="ARBA" id="ARBA00022553"/>
    </source>
</evidence>
<keyword evidence="4" id="KW-1194">Viral DNA replication</keyword>
<evidence type="ECO:0000256" key="4">
    <source>
        <dbReference type="ARBA" id="ARBA00023109"/>
    </source>
</evidence>
<organism evidence="8">
    <name type="scientific">Zoothera dauma adenovirus</name>
    <dbReference type="NCBI Taxonomy" id="3073259"/>
    <lineage>
        <taxon>Viruses</taxon>
        <taxon>Varidnaviria</taxon>
        <taxon>Bamfordvirae</taxon>
        <taxon>Preplasmiviricota</taxon>
        <taxon>Polisuviricotina</taxon>
        <taxon>Pharingeaviricetes</taxon>
        <taxon>Rowavirales</taxon>
        <taxon>Adenoviridae</taxon>
    </lineage>
</organism>
<evidence type="ECO:0000256" key="6">
    <source>
        <dbReference type="ARBA" id="ARBA00023125"/>
    </source>
</evidence>
<dbReference type="GO" id="GO:0039693">
    <property type="term" value="P:viral DNA genome replication"/>
    <property type="evidence" value="ECO:0007669"/>
    <property type="project" value="UniProtKB-KW"/>
</dbReference>
<feature type="region of interest" description="Disordered" evidence="7">
    <location>
        <begin position="250"/>
        <end position="279"/>
    </location>
</feature>
<proteinExistence type="predicted"/>
<protein>
    <submittedName>
        <fullName evidence="8">PTP</fullName>
    </submittedName>
</protein>
<sequence length="516" mass="59530">MNDYLFDNRTFSNFSYKRIDNGLRDTQNMRWSILTDCSYSINTQAYTTAISEVDDFDENLSNIQNAILMDRIVSSIQLLSNDITGFGQAIHNQNLARISNNSGNVPFHISYEMASNRLARHHSILKAICQSRLALVNFILSTHSNTIEEHSPFNDDWLNNFIETFSRVQTDELATLSNLNKKEITNILASALTIGRGNNEMTGGAMTLRSGTRIGLPFRLRQRADGRPITEQMRRDMNLHIRRFIDSLPSSTRQRRYAPPPPEIEDEQSDHSSFSDSDLSRNENNIIDFNDQIVRTVIGLIEALEEELTPRARNSRFFNFTNNFFALLTSRINLEEASNAFIRRWIINFFIMEHISATLFYLQSRLIENRTFRRNSNIDFSQVIMRARLDTGEQAYARLWSTRGEQPFLDLVNRISHDLIATTEAIDRNPETMSQEELDQMLEDIQFQDSSGDVNDVIDQIKTHDPNVDSIELSFRSKISGLVGYSRNEAVIESYERIRTNARPPWQNRAASRRLT</sequence>
<evidence type="ECO:0000256" key="3">
    <source>
        <dbReference type="ARBA" id="ARBA00022705"/>
    </source>
</evidence>
<keyword evidence="3" id="KW-0235">DNA replication</keyword>
<dbReference type="Pfam" id="PF02459">
    <property type="entry name" value="Adeno_terminal"/>
    <property type="match status" value="1"/>
</dbReference>
<reference evidence="8" key="1">
    <citation type="submission" date="2023-06" db="EMBL/GenBank/DDBJ databases">
        <authorList>
            <person name="Zheng W."/>
            <person name="Wang Q."/>
            <person name="xu X.D."/>
        </authorList>
    </citation>
    <scope>NUCLEOTIDE SEQUENCE</scope>
    <source>
        <strain evidence="8">Cd_2020_s1</strain>
    </source>
</reference>
<name>A0AA51NQ92_9ADEN</name>
<accession>A0AA51NQ92</accession>
<dbReference type="GO" id="GO:0003677">
    <property type="term" value="F:DNA binding"/>
    <property type="evidence" value="ECO:0007669"/>
    <property type="project" value="UniProtKB-KW"/>
</dbReference>